<dbReference type="OrthoDB" id="5963205at2"/>
<comment type="caution">
    <text evidence="1">The sequence shown here is derived from an EMBL/GenBank/DDBJ whole genome shotgun (WGS) entry which is preliminary data.</text>
</comment>
<proteinExistence type="predicted"/>
<organism evidence="1 2">
    <name type="scientific">Dokdonella fugitiva</name>
    <dbReference type="NCBI Taxonomy" id="328517"/>
    <lineage>
        <taxon>Bacteria</taxon>
        <taxon>Pseudomonadati</taxon>
        <taxon>Pseudomonadota</taxon>
        <taxon>Gammaproteobacteria</taxon>
        <taxon>Lysobacterales</taxon>
        <taxon>Rhodanobacteraceae</taxon>
        <taxon>Dokdonella</taxon>
    </lineage>
</organism>
<dbReference type="EMBL" id="SLWQ01000009">
    <property type="protein sequence ID" value="TCO37664.1"/>
    <property type="molecule type" value="Genomic_DNA"/>
</dbReference>
<protein>
    <submittedName>
        <fullName evidence="1">Uncharacterized protein</fullName>
    </submittedName>
</protein>
<evidence type="ECO:0000313" key="2">
    <source>
        <dbReference type="Proteomes" id="UP000294862"/>
    </source>
</evidence>
<dbReference type="RefSeq" id="WP_131999635.1">
    <property type="nucleotide sequence ID" value="NZ_JACGXM010000009.1"/>
</dbReference>
<dbReference type="Proteomes" id="UP000294862">
    <property type="component" value="Unassembled WGS sequence"/>
</dbReference>
<gene>
    <name evidence="1" type="ORF">EV148_10916</name>
</gene>
<reference evidence="1 2" key="1">
    <citation type="journal article" date="2015" name="Stand. Genomic Sci.">
        <title>Genomic Encyclopedia of Bacterial and Archaeal Type Strains, Phase III: the genomes of soil and plant-associated and newly described type strains.</title>
        <authorList>
            <person name="Whitman W.B."/>
            <person name="Woyke T."/>
            <person name="Klenk H.P."/>
            <person name="Zhou Y."/>
            <person name="Lilburn T.G."/>
            <person name="Beck B.J."/>
            <person name="De Vos P."/>
            <person name="Vandamme P."/>
            <person name="Eisen J.A."/>
            <person name="Garrity G."/>
            <person name="Hugenholtz P."/>
            <person name="Kyrpides N.C."/>
        </authorList>
    </citation>
    <scope>NUCLEOTIDE SEQUENCE [LARGE SCALE GENOMIC DNA]</scope>
    <source>
        <strain evidence="1 2">A3</strain>
    </source>
</reference>
<evidence type="ECO:0000313" key="1">
    <source>
        <dbReference type="EMBL" id="TCO37664.1"/>
    </source>
</evidence>
<dbReference type="AlphaFoldDB" id="A0A4R2I146"/>
<sequence length="103" mass="11145">MSNLCGSNGSWTVVATVEIEDDEPIVRTLPRATPSFRFERASTAPKGFVWIDIHVDFGLGAAHATHVARTVVDELAGCGFRTFRIVAGAAYLELARRPATKEA</sequence>
<accession>A0A4R2I146</accession>
<keyword evidence="2" id="KW-1185">Reference proteome</keyword>
<name>A0A4R2I146_9GAMM</name>